<organism evidence="1 2">
    <name type="scientific">Rhipicephalus microplus</name>
    <name type="common">Cattle tick</name>
    <name type="synonym">Boophilus microplus</name>
    <dbReference type="NCBI Taxonomy" id="6941"/>
    <lineage>
        <taxon>Eukaryota</taxon>
        <taxon>Metazoa</taxon>
        <taxon>Ecdysozoa</taxon>
        <taxon>Arthropoda</taxon>
        <taxon>Chelicerata</taxon>
        <taxon>Arachnida</taxon>
        <taxon>Acari</taxon>
        <taxon>Parasitiformes</taxon>
        <taxon>Ixodida</taxon>
        <taxon>Ixodoidea</taxon>
        <taxon>Ixodidae</taxon>
        <taxon>Rhipicephalinae</taxon>
        <taxon>Rhipicephalus</taxon>
        <taxon>Boophilus</taxon>
    </lineage>
</organism>
<sequence length="191" mass="20835">MAWRWMTCSLEGAEVAGDVDGYLRGPASSSLLAWSRWCLWEAYETITSLSSSLKGSATLLYTTGALSRSVAARPSRIDSGRAASGAAELQLVGMGGRLKGSGKAWGILRSQIFAHLLDNIFVCNWRNSSGVQVFFNDSETAGAMAICWRMAPKTPRELTGWQLRGREVRASGGVRWREVFREGSHPITVTC</sequence>
<evidence type="ECO:0000313" key="1">
    <source>
        <dbReference type="EMBL" id="KAH8020343.1"/>
    </source>
</evidence>
<name>A0A9J6DE02_RHIMP</name>
<dbReference type="AlphaFoldDB" id="A0A9J6DE02"/>
<evidence type="ECO:0000313" key="2">
    <source>
        <dbReference type="Proteomes" id="UP000821866"/>
    </source>
</evidence>
<reference evidence="1" key="2">
    <citation type="submission" date="2021-09" db="EMBL/GenBank/DDBJ databases">
        <authorList>
            <person name="Jia N."/>
            <person name="Wang J."/>
            <person name="Shi W."/>
            <person name="Du L."/>
            <person name="Sun Y."/>
            <person name="Zhan W."/>
            <person name="Jiang J."/>
            <person name="Wang Q."/>
            <person name="Zhang B."/>
            <person name="Ji P."/>
            <person name="Sakyi L.B."/>
            <person name="Cui X."/>
            <person name="Yuan T."/>
            <person name="Jiang B."/>
            <person name="Yang W."/>
            <person name="Lam T.T.-Y."/>
            <person name="Chang Q."/>
            <person name="Ding S."/>
            <person name="Wang X."/>
            <person name="Zhu J."/>
            <person name="Ruan X."/>
            <person name="Zhao L."/>
            <person name="Wei J."/>
            <person name="Que T."/>
            <person name="Du C."/>
            <person name="Cheng J."/>
            <person name="Dai P."/>
            <person name="Han X."/>
            <person name="Huang E."/>
            <person name="Gao Y."/>
            <person name="Liu J."/>
            <person name="Shao H."/>
            <person name="Ye R."/>
            <person name="Li L."/>
            <person name="Wei W."/>
            <person name="Wang X."/>
            <person name="Wang C."/>
            <person name="Huo Q."/>
            <person name="Li W."/>
            <person name="Guo W."/>
            <person name="Chen H."/>
            <person name="Chen S."/>
            <person name="Zhou L."/>
            <person name="Zhou L."/>
            <person name="Ni X."/>
            <person name="Tian J."/>
            <person name="Zhou Y."/>
            <person name="Sheng Y."/>
            <person name="Liu T."/>
            <person name="Pan Y."/>
            <person name="Xia L."/>
            <person name="Li J."/>
            <person name="Zhao F."/>
            <person name="Cao W."/>
        </authorList>
    </citation>
    <scope>NUCLEOTIDE SEQUENCE</scope>
    <source>
        <strain evidence="1">Rmic-2018</strain>
        <tissue evidence="1">Larvae</tissue>
    </source>
</reference>
<protein>
    <submittedName>
        <fullName evidence="1">Uncharacterized protein</fullName>
    </submittedName>
</protein>
<gene>
    <name evidence="1" type="ORF">HPB51_000976</name>
</gene>
<proteinExistence type="predicted"/>
<keyword evidence="2" id="KW-1185">Reference proteome</keyword>
<dbReference type="Proteomes" id="UP000821866">
    <property type="component" value="Chromosome 7"/>
</dbReference>
<comment type="caution">
    <text evidence="1">The sequence shown here is derived from an EMBL/GenBank/DDBJ whole genome shotgun (WGS) entry which is preliminary data.</text>
</comment>
<dbReference type="EMBL" id="JABSTU010000009">
    <property type="protein sequence ID" value="KAH8020343.1"/>
    <property type="molecule type" value="Genomic_DNA"/>
</dbReference>
<accession>A0A9J6DE02</accession>
<reference evidence="1" key="1">
    <citation type="journal article" date="2020" name="Cell">
        <title>Large-Scale Comparative Analyses of Tick Genomes Elucidate Their Genetic Diversity and Vector Capacities.</title>
        <authorList>
            <consortium name="Tick Genome and Microbiome Consortium (TIGMIC)"/>
            <person name="Jia N."/>
            <person name="Wang J."/>
            <person name="Shi W."/>
            <person name="Du L."/>
            <person name="Sun Y."/>
            <person name="Zhan W."/>
            <person name="Jiang J.F."/>
            <person name="Wang Q."/>
            <person name="Zhang B."/>
            <person name="Ji P."/>
            <person name="Bell-Sakyi L."/>
            <person name="Cui X.M."/>
            <person name="Yuan T.T."/>
            <person name="Jiang B.G."/>
            <person name="Yang W.F."/>
            <person name="Lam T.T."/>
            <person name="Chang Q.C."/>
            <person name="Ding S.J."/>
            <person name="Wang X.J."/>
            <person name="Zhu J.G."/>
            <person name="Ruan X.D."/>
            <person name="Zhao L."/>
            <person name="Wei J.T."/>
            <person name="Ye R.Z."/>
            <person name="Que T.C."/>
            <person name="Du C.H."/>
            <person name="Zhou Y.H."/>
            <person name="Cheng J.X."/>
            <person name="Dai P.F."/>
            <person name="Guo W.B."/>
            <person name="Han X.H."/>
            <person name="Huang E.J."/>
            <person name="Li L.F."/>
            <person name="Wei W."/>
            <person name="Gao Y.C."/>
            <person name="Liu J.Z."/>
            <person name="Shao H.Z."/>
            <person name="Wang X."/>
            <person name="Wang C.C."/>
            <person name="Yang T.C."/>
            <person name="Huo Q.B."/>
            <person name="Li W."/>
            <person name="Chen H.Y."/>
            <person name="Chen S.E."/>
            <person name="Zhou L.G."/>
            <person name="Ni X.B."/>
            <person name="Tian J.H."/>
            <person name="Sheng Y."/>
            <person name="Liu T."/>
            <person name="Pan Y.S."/>
            <person name="Xia L.Y."/>
            <person name="Li J."/>
            <person name="Zhao F."/>
            <person name="Cao W.C."/>
        </authorList>
    </citation>
    <scope>NUCLEOTIDE SEQUENCE</scope>
    <source>
        <strain evidence="1">Rmic-2018</strain>
    </source>
</reference>